<protein>
    <recommendedName>
        <fullName evidence="3">Enterocin A Immunity</fullName>
    </recommendedName>
</protein>
<organism evidence="1 2">
    <name type="scientific">Streptococcus mitis ATCC 6249</name>
    <dbReference type="NCBI Taxonomy" id="864567"/>
    <lineage>
        <taxon>Bacteria</taxon>
        <taxon>Bacillati</taxon>
        <taxon>Bacillota</taxon>
        <taxon>Bacilli</taxon>
        <taxon>Lactobacillales</taxon>
        <taxon>Streptococcaceae</taxon>
        <taxon>Streptococcus</taxon>
        <taxon>Streptococcus mitis group</taxon>
    </lineage>
</organism>
<evidence type="ECO:0008006" key="3">
    <source>
        <dbReference type="Google" id="ProtNLM"/>
    </source>
</evidence>
<dbReference type="AlphaFoldDB" id="E0PRG1"/>
<name>E0PRG1_STRMT</name>
<dbReference type="EMBL" id="AEEN01000012">
    <property type="protein sequence ID" value="EFM31712.1"/>
    <property type="molecule type" value="Genomic_DNA"/>
</dbReference>
<dbReference type="HOGENOM" id="CLU_174563_0_0_9"/>
<dbReference type="Proteomes" id="UP000003823">
    <property type="component" value="Unassembled WGS sequence"/>
</dbReference>
<evidence type="ECO:0000313" key="2">
    <source>
        <dbReference type="Proteomes" id="UP000003823"/>
    </source>
</evidence>
<sequence>MLFLRGIDMETKVIEEIDNLLKLIEQYQLEGVNAQVNSLKELKYIISNHIELSTREKMNIHYSLFLPRGGLSELYYMDANFERMKSVNNQLSNAIDTIEKFLIAD</sequence>
<comment type="caution">
    <text evidence="1">The sequence shown here is derived from an EMBL/GenBank/DDBJ whole genome shotgun (WGS) entry which is preliminary data.</text>
</comment>
<reference evidence="1 2" key="1">
    <citation type="submission" date="2010-07" db="EMBL/GenBank/DDBJ databases">
        <authorList>
            <person name="Muzny D."/>
            <person name="Qin X."/>
            <person name="Deng J."/>
            <person name="Jiang H."/>
            <person name="Liu Y."/>
            <person name="Qu J."/>
            <person name="Song X.-Z."/>
            <person name="Zhang L."/>
            <person name="Thornton R."/>
            <person name="Coyle M."/>
            <person name="Francisco L."/>
            <person name="Jackson L."/>
            <person name="Javaid M."/>
            <person name="Korchina V."/>
            <person name="Kovar C."/>
            <person name="Mata R."/>
            <person name="Mathew T."/>
            <person name="Ngo R."/>
            <person name="Nguyen L."/>
            <person name="Nguyen N."/>
            <person name="Okwuonu G."/>
            <person name="Ongeri F."/>
            <person name="Pham C."/>
            <person name="Simmons D."/>
            <person name="Wilczek-Boney K."/>
            <person name="Hale W."/>
            <person name="Jakkamsetti A."/>
            <person name="Pham P."/>
            <person name="Ruth R."/>
            <person name="San Lucas F."/>
            <person name="Warren J."/>
            <person name="Zhang J."/>
            <person name="Zhao Z."/>
            <person name="Zhou C."/>
            <person name="Zhu D."/>
            <person name="Lee S."/>
            <person name="Bess C."/>
            <person name="Blankenburg K."/>
            <person name="Forbes L."/>
            <person name="Fu Q."/>
            <person name="Gubbala S."/>
            <person name="Hirani K."/>
            <person name="Jayaseelan J.C."/>
            <person name="Lara F."/>
            <person name="Munidasa M."/>
            <person name="Palculict T."/>
            <person name="Patil S."/>
            <person name="Pu L.-L."/>
            <person name="Saada N."/>
            <person name="Tang L."/>
            <person name="Weissenberger G."/>
            <person name="Zhu Y."/>
            <person name="Hemphill L."/>
            <person name="Shang Y."/>
            <person name="Youmans B."/>
            <person name="Ayvaz T."/>
            <person name="Ross M."/>
            <person name="Santibanez J."/>
            <person name="Aqrawi P."/>
            <person name="Gross S."/>
            <person name="Joshi V."/>
            <person name="Fowler G."/>
            <person name="Nazareth L."/>
            <person name="Reid J."/>
            <person name="Worley K."/>
            <person name="Petrosino J."/>
            <person name="Highlander S."/>
            <person name="Gibbs R."/>
        </authorList>
    </citation>
    <scope>NUCLEOTIDE SEQUENCE [LARGE SCALE GENOMIC DNA]</scope>
    <source>
        <strain evidence="1 2">ATCC 6249</strain>
    </source>
</reference>
<proteinExistence type="predicted"/>
<accession>E0PRG1</accession>
<evidence type="ECO:0000313" key="1">
    <source>
        <dbReference type="EMBL" id="EFM31712.1"/>
    </source>
</evidence>
<gene>
    <name evidence="1" type="ORF">HMPREF8571_1082</name>
</gene>